<dbReference type="EMBL" id="QDKH01000008">
    <property type="protein sequence ID" value="PWC16780.1"/>
    <property type="molecule type" value="Genomic_DNA"/>
</dbReference>
<dbReference type="PROSITE" id="PS50893">
    <property type="entry name" value="ABC_TRANSPORTER_2"/>
    <property type="match status" value="2"/>
</dbReference>
<evidence type="ECO:0000256" key="5">
    <source>
        <dbReference type="ARBA" id="ARBA00022741"/>
    </source>
</evidence>
<dbReference type="PANTHER" id="PTHR43297">
    <property type="entry name" value="OLIGOPEPTIDE TRANSPORT ATP-BINDING PROTEIN APPD"/>
    <property type="match status" value="1"/>
</dbReference>
<dbReference type="GO" id="GO:0016887">
    <property type="term" value="F:ATP hydrolysis activity"/>
    <property type="evidence" value="ECO:0007669"/>
    <property type="project" value="InterPro"/>
</dbReference>
<dbReference type="GO" id="GO:0015833">
    <property type="term" value="P:peptide transport"/>
    <property type="evidence" value="ECO:0007669"/>
    <property type="project" value="InterPro"/>
</dbReference>
<comment type="subcellular location">
    <subcellularLocation>
        <location evidence="1">Cell inner membrane</location>
        <topology evidence="1">Peripheral membrane protein</topology>
    </subcellularLocation>
</comment>
<keyword evidence="12" id="KW-1185">Reference proteome</keyword>
<organism evidence="11 12">
    <name type="scientific">Brenneria corticis</name>
    <dbReference type="NCBI Taxonomy" id="2173106"/>
    <lineage>
        <taxon>Bacteria</taxon>
        <taxon>Pseudomonadati</taxon>
        <taxon>Pseudomonadota</taxon>
        <taxon>Gammaproteobacteria</taxon>
        <taxon>Enterobacterales</taxon>
        <taxon>Pectobacteriaceae</taxon>
        <taxon>Brenneria</taxon>
    </lineage>
</organism>
<dbReference type="RefSeq" id="WP_136166027.1">
    <property type="nucleotide sequence ID" value="NZ_KZ819076.1"/>
</dbReference>
<keyword evidence="6 11" id="KW-0067">ATP-binding</keyword>
<dbReference type="CDD" id="cd03257">
    <property type="entry name" value="ABC_NikE_OppD_transporters"/>
    <property type="match status" value="2"/>
</dbReference>
<name>A0A2U1U541_9GAMM</name>
<dbReference type="InterPro" id="IPR003439">
    <property type="entry name" value="ABC_transporter-like_ATP-bd"/>
</dbReference>
<dbReference type="EC" id="7.4.2.9" evidence="8"/>
<dbReference type="Proteomes" id="UP000296159">
    <property type="component" value="Unassembled WGS sequence"/>
</dbReference>
<dbReference type="InterPro" id="IPR017871">
    <property type="entry name" value="ABC_transporter-like_CS"/>
</dbReference>
<dbReference type="PROSITE" id="PS00211">
    <property type="entry name" value="ABC_TRANSPORTER_1"/>
    <property type="match status" value="2"/>
</dbReference>
<gene>
    <name evidence="11" type="ORF">DDT56_08535</name>
</gene>
<dbReference type="InterPro" id="IPR013563">
    <property type="entry name" value="Oligopep_ABC_C"/>
</dbReference>
<dbReference type="SMART" id="SM00382">
    <property type="entry name" value="AAA"/>
    <property type="match status" value="2"/>
</dbReference>
<sequence length="538" mass="58678">MPADKPSPLLTVRDLNVGFQHPSGYQRALTNLNFELYRHEVLALVGESGSGKSLTALSILGLLPAGARIDGTVTFAGQSLLDASPRQLQQLRGKRIAMIFQDPRLALDPVFSIGEQIVEVLLTHKKADDRAAARARALELLQLVEIPDAAGRIDAYPHQLSGGQCQRVMIAMALACDPDMLIADEPTTALDATIQKEILQMLRQLRRRIDIAILLITHDMGVVANIADRAIVLRQGEIVETADIADLFSQPRADYTRALLAAIPRYQRKPPATAFADAPVRVNVDGLHVEFRRRRQRFHALDNVSLSLQAGCFTGLVGESGSGKSTLGRALAGLIAPSAGDITIDNVSMVRGKTEDIRRIRQTIGFVFQSPRSSLNPRYSIAQSIAEPLEVHTGASKAAVAAQVDSLLEQVGLGAQWRQRYPHQLSGGQCQRVAIARALALKPTLLIADEPTSALDVSVQAHILDLLQKLQREYQFSCLFISHDLVVVSQLCRDVAVLKEGRLVEYGSVDNVLHRPGHDYTARLVDSVLHPLTASRSP</sequence>
<dbReference type="InterPro" id="IPR003593">
    <property type="entry name" value="AAA+_ATPase"/>
</dbReference>
<keyword evidence="4" id="KW-1003">Cell membrane</keyword>
<accession>A0A2U1U541</accession>
<feature type="domain" description="ABC transporter" evidence="10">
    <location>
        <begin position="12"/>
        <end position="260"/>
    </location>
</feature>
<feature type="domain" description="ABC transporter" evidence="10">
    <location>
        <begin position="282"/>
        <end position="525"/>
    </location>
</feature>
<dbReference type="NCBIfam" id="NF008453">
    <property type="entry name" value="PRK11308.1"/>
    <property type="match status" value="2"/>
</dbReference>
<evidence type="ECO:0000256" key="6">
    <source>
        <dbReference type="ARBA" id="ARBA00022840"/>
    </source>
</evidence>
<evidence type="ECO:0000256" key="8">
    <source>
        <dbReference type="ARBA" id="ARBA00038852"/>
    </source>
</evidence>
<evidence type="ECO:0000256" key="7">
    <source>
        <dbReference type="ARBA" id="ARBA00023136"/>
    </source>
</evidence>
<keyword evidence="3" id="KW-0813">Transport</keyword>
<evidence type="ECO:0000259" key="10">
    <source>
        <dbReference type="PROSITE" id="PS50893"/>
    </source>
</evidence>
<reference evidence="11 12" key="1">
    <citation type="submission" date="2018-04" db="EMBL/GenBank/DDBJ databases">
        <title>Brenneria corticis sp.nov.</title>
        <authorList>
            <person name="Li Y."/>
        </authorList>
    </citation>
    <scope>NUCLEOTIDE SEQUENCE [LARGE SCALE GENOMIC DNA]</scope>
    <source>
        <strain evidence="11 12">CFCC 11842</strain>
    </source>
</reference>
<proteinExistence type="inferred from homology"/>
<dbReference type="Pfam" id="PF00005">
    <property type="entry name" value="ABC_tran"/>
    <property type="match status" value="2"/>
</dbReference>
<evidence type="ECO:0000256" key="2">
    <source>
        <dbReference type="ARBA" id="ARBA00005417"/>
    </source>
</evidence>
<dbReference type="GO" id="GO:0055085">
    <property type="term" value="P:transmembrane transport"/>
    <property type="evidence" value="ECO:0007669"/>
    <property type="project" value="UniProtKB-ARBA"/>
</dbReference>
<evidence type="ECO:0000256" key="4">
    <source>
        <dbReference type="ARBA" id="ARBA00022475"/>
    </source>
</evidence>
<dbReference type="InterPro" id="IPR050388">
    <property type="entry name" value="ABC_Ni/Peptide_Import"/>
</dbReference>
<evidence type="ECO:0000313" key="11">
    <source>
        <dbReference type="EMBL" id="PWC16780.1"/>
    </source>
</evidence>
<dbReference type="GO" id="GO:0005524">
    <property type="term" value="F:ATP binding"/>
    <property type="evidence" value="ECO:0007669"/>
    <property type="project" value="UniProtKB-KW"/>
</dbReference>
<dbReference type="InterPro" id="IPR027417">
    <property type="entry name" value="P-loop_NTPase"/>
</dbReference>
<dbReference type="Gene3D" id="3.40.50.300">
    <property type="entry name" value="P-loop containing nucleotide triphosphate hydrolases"/>
    <property type="match status" value="2"/>
</dbReference>
<comment type="similarity">
    <text evidence="2">Belongs to the ABC transporter superfamily.</text>
</comment>
<evidence type="ECO:0000256" key="1">
    <source>
        <dbReference type="ARBA" id="ARBA00004417"/>
    </source>
</evidence>
<dbReference type="NCBIfam" id="NF007739">
    <property type="entry name" value="PRK10419.1"/>
    <property type="match status" value="2"/>
</dbReference>
<dbReference type="Pfam" id="PF08352">
    <property type="entry name" value="oligo_HPY"/>
    <property type="match status" value="2"/>
</dbReference>
<comment type="catalytic activity">
    <reaction evidence="9">
        <text>a dipeptide(out) + ATP + H2O = a dipeptide(in) + ADP + phosphate + H(+)</text>
        <dbReference type="Rhea" id="RHEA:23120"/>
        <dbReference type="ChEBI" id="CHEBI:15377"/>
        <dbReference type="ChEBI" id="CHEBI:15378"/>
        <dbReference type="ChEBI" id="CHEBI:30616"/>
        <dbReference type="ChEBI" id="CHEBI:43474"/>
        <dbReference type="ChEBI" id="CHEBI:90799"/>
        <dbReference type="ChEBI" id="CHEBI:456216"/>
        <dbReference type="EC" id="7.4.2.9"/>
    </reaction>
</comment>
<dbReference type="PANTHER" id="PTHR43297:SF2">
    <property type="entry name" value="DIPEPTIDE TRANSPORT ATP-BINDING PROTEIN DPPD"/>
    <property type="match status" value="1"/>
</dbReference>
<comment type="caution">
    <text evidence="11">The sequence shown here is derived from an EMBL/GenBank/DDBJ whole genome shotgun (WGS) entry which is preliminary data.</text>
</comment>
<evidence type="ECO:0000313" key="12">
    <source>
        <dbReference type="Proteomes" id="UP000296159"/>
    </source>
</evidence>
<dbReference type="AlphaFoldDB" id="A0A2U1U541"/>
<keyword evidence="5" id="KW-0547">Nucleotide-binding</keyword>
<evidence type="ECO:0000256" key="9">
    <source>
        <dbReference type="ARBA" id="ARBA00047356"/>
    </source>
</evidence>
<evidence type="ECO:0000256" key="3">
    <source>
        <dbReference type="ARBA" id="ARBA00022448"/>
    </source>
</evidence>
<protein>
    <recommendedName>
        <fullName evidence="8">ABC-type dipeptide transporter</fullName>
        <ecNumber evidence="8">7.4.2.9</ecNumber>
    </recommendedName>
</protein>
<dbReference type="FunFam" id="3.40.50.300:FF:000016">
    <property type="entry name" value="Oligopeptide ABC transporter ATP-binding component"/>
    <property type="match status" value="1"/>
</dbReference>
<dbReference type="SUPFAM" id="SSF52540">
    <property type="entry name" value="P-loop containing nucleoside triphosphate hydrolases"/>
    <property type="match status" value="2"/>
</dbReference>
<dbReference type="GO" id="GO:0005886">
    <property type="term" value="C:plasma membrane"/>
    <property type="evidence" value="ECO:0007669"/>
    <property type="project" value="UniProtKB-SubCell"/>
</dbReference>
<keyword evidence="7" id="KW-0472">Membrane</keyword>